<feature type="domain" description="Reverse transcriptase" evidence="1">
    <location>
        <begin position="8"/>
        <end position="113"/>
    </location>
</feature>
<keyword evidence="3" id="KW-1185">Reference proteome</keyword>
<proteinExistence type="predicted"/>
<dbReference type="PANTHER" id="PTHR48462:SF1">
    <property type="entry name" value="PROTEIN, PUTATIVE-RELATED"/>
    <property type="match status" value="1"/>
</dbReference>
<comment type="caution">
    <text evidence="2">The sequence shown here is derived from an EMBL/GenBank/DDBJ whole genome shotgun (WGS) entry which is preliminary data.</text>
</comment>
<reference evidence="2" key="2">
    <citation type="submission" date="2022-01" db="EMBL/GenBank/DDBJ databases">
        <authorList>
            <person name="Yamashiro T."/>
            <person name="Shiraishi A."/>
            <person name="Satake H."/>
            <person name="Nakayama K."/>
        </authorList>
    </citation>
    <scope>NUCLEOTIDE SEQUENCE</scope>
</reference>
<dbReference type="Proteomes" id="UP001151760">
    <property type="component" value="Unassembled WGS sequence"/>
</dbReference>
<gene>
    <name evidence="2" type="ORF">Tco_1055555</name>
</gene>
<dbReference type="PANTHER" id="PTHR48462">
    <property type="entry name" value="PROTEIN, PUTATIVE-RELATED"/>
    <property type="match status" value="1"/>
</dbReference>
<sequence>MLREVRLRCPAISRWVEFCYSNPARLYYGEHTLWSCQGVQQGDPLGPLLFSLVLHPLICKIRDSFSLSLHAWYLDDGTIVGDTVVVGKVLELIMEDGPGCGLHLNVDKTEVFWPKEDPRSRLAGIFPPNIARPLHGVKLLGGPASVDFDFCNELVMKRVAKTIGLMDAIAKINDPQCELLLLRSCTGISRLYFTMRTCPPRVFESAQRSFDVALRSSLERIVTASGPGFGDWQWRLATLPFAFGGLGVYSAGDVLNYAFLASRLQSAGLQTKLLRHTSIVSPGPIFDEALSVFNTSMETDLLSNPSEIATTKLMKKMDHTSDWLRTVIISGLGQTINACSRVFAGDIYGDHVVSCAGIIGIKHRHNIVRDTLVDICYRSGISAGNCFRSGISVGKEVDIGQDGGCDKLLHPTYMLLYSRDGGLDVCVDLTRSSPLTQTEMADFVPGRAVIEVVQRKRVKYMAKCAAIGYEFFPFSFSSLGELEEDAITLLKRIRKFSMAQDIGACAAVHIFNRISFVIPKGVRAQIVSHFPFNLL</sequence>
<evidence type="ECO:0000313" key="3">
    <source>
        <dbReference type="Proteomes" id="UP001151760"/>
    </source>
</evidence>
<evidence type="ECO:0000259" key="1">
    <source>
        <dbReference type="Pfam" id="PF00078"/>
    </source>
</evidence>
<protein>
    <submittedName>
        <fullName evidence="2">Zinc finger, CCHC-type containing protein</fullName>
    </submittedName>
</protein>
<name>A0ABQ5GZZ8_9ASTR</name>
<dbReference type="Pfam" id="PF00078">
    <property type="entry name" value="RVT_1"/>
    <property type="match status" value="1"/>
</dbReference>
<organism evidence="2 3">
    <name type="scientific">Tanacetum coccineum</name>
    <dbReference type="NCBI Taxonomy" id="301880"/>
    <lineage>
        <taxon>Eukaryota</taxon>
        <taxon>Viridiplantae</taxon>
        <taxon>Streptophyta</taxon>
        <taxon>Embryophyta</taxon>
        <taxon>Tracheophyta</taxon>
        <taxon>Spermatophyta</taxon>
        <taxon>Magnoliopsida</taxon>
        <taxon>eudicotyledons</taxon>
        <taxon>Gunneridae</taxon>
        <taxon>Pentapetalae</taxon>
        <taxon>asterids</taxon>
        <taxon>campanulids</taxon>
        <taxon>Asterales</taxon>
        <taxon>Asteraceae</taxon>
        <taxon>Asteroideae</taxon>
        <taxon>Anthemideae</taxon>
        <taxon>Anthemidinae</taxon>
        <taxon>Tanacetum</taxon>
    </lineage>
</organism>
<reference evidence="2" key="1">
    <citation type="journal article" date="2022" name="Int. J. Mol. Sci.">
        <title>Draft Genome of Tanacetum Coccineum: Genomic Comparison of Closely Related Tanacetum-Family Plants.</title>
        <authorList>
            <person name="Yamashiro T."/>
            <person name="Shiraishi A."/>
            <person name="Nakayama K."/>
            <person name="Satake H."/>
        </authorList>
    </citation>
    <scope>NUCLEOTIDE SEQUENCE</scope>
</reference>
<dbReference type="InterPro" id="IPR000477">
    <property type="entry name" value="RT_dom"/>
</dbReference>
<accession>A0ABQ5GZZ8</accession>
<dbReference type="EMBL" id="BQNB010019063">
    <property type="protein sequence ID" value="GJT81213.1"/>
    <property type="molecule type" value="Genomic_DNA"/>
</dbReference>
<evidence type="ECO:0000313" key="2">
    <source>
        <dbReference type="EMBL" id="GJT81213.1"/>
    </source>
</evidence>